<dbReference type="Proteomes" id="UP000649739">
    <property type="component" value="Unassembled WGS sequence"/>
</dbReference>
<evidence type="ECO:0000259" key="2">
    <source>
        <dbReference type="Pfam" id="PF08327"/>
    </source>
</evidence>
<dbReference type="Pfam" id="PF08327">
    <property type="entry name" value="AHSA1"/>
    <property type="match status" value="1"/>
</dbReference>
<sequence>MSDDGIDGIDGVVRRLALREHQGRPAADLVAGRRYAAPIEDVWDAITNPERIPRWLLPVSGDLRAGGRYQLQGNAGGVIRECVPPRRLALTWEFGGGVSWVEAVLAPADGGTDLELRHVNHIDDHWDEYGPGAVGLGWDLALLGLELYLAGKPLDPAEAAAFGGTPEGRAYIAASSEAWRAASVAAGTDPERAGAAAERCLAAYTA</sequence>
<gene>
    <name evidence="3" type="ORF">GCM10010123_17810</name>
</gene>
<dbReference type="EMBL" id="BMQB01000003">
    <property type="protein sequence ID" value="GGJ88622.1"/>
    <property type="molecule type" value="Genomic_DNA"/>
</dbReference>
<proteinExistence type="inferred from homology"/>
<evidence type="ECO:0000313" key="4">
    <source>
        <dbReference type="Proteomes" id="UP000649739"/>
    </source>
</evidence>
<protein>
    <submittedName>
        <fullName evidence="3">Activator of HSP90 ATPase</fullName>
    </submittedName>
</protein>
<organism evidence="3 4">
    <name type="scientific">Pilimelia anulata</name>
    <dbReference type="NCBI Taxonomy" id="53371"/>
    <lineage>
        <taxon>Bacteria</taxon>
        <taxon>Bacillati</taxon>
        <taxon>Actinomycetota</taxon>
        <taxon>Actinomycetes</taxon>
        <taxon>Micromonosporales</taxon>
        <taxon>Micromonosporaceae</taxon>
        <taxon>Pilimelia</taxon>
    </lineage>
</organism>
<dbReference type="SUPFAM" id="SSF55961">
    <property type="entry name" value="Bet v1-like"/>
    <property type="match status" value="1"/>
</dbReference>
<name>A0A8J3B2V9_9ACTN</name>
<reference evidence="3" key="1">
    <citation type="journal article" date="2014" name="Int. J. Syst. Evol. Microbiol.">
        <title>Complete genome sequence of Corynebacterium casei LMG S-19264T (=DSM 44701T), isolated from a smear-ripened cheese.</title>
        <authorList>
            <consortium name="US DOE Joint Genome Institute (JGI-PGF)"/>
            <person name="Walter F."/>
            <person name="Albersmeier A."/>
            <person name="Kalinowski J."/>
            <person name="Ruckert C."/>
        </authorList>
    </citation>
    <scope>NUCLEOTIDE SEQUENCE</scope>
    <source>
        <strain evidence="3">JCM 3090</strain>
    </source>
</reference>
<comment type="caution">
    <text evidence="3">The sequence shown here is derived from an EMBL/GenBank/DDBJ whole genome shotgun (WGS) entry which is preliminary data.</text>
</comment>
<dbReference type="AlphaFoldDB" id="A0A8J3B2V9"/>
<accession>A0A8J3B2V9</accession>
<dbReference type="Gene3D" id="3.30.530.20">
    <property type="match status" value="1"/>
</dbReference>
<dbReference type="InterPro" id="IPR013538">
    <property type="entry name" value="ASHA1/2-like_C"/>
</dbReference>
<feature type="domain" description="Activator of Hsp90 ATPase homologue 1/2-like C-terminal" evidence="2">
    <location>
        <begin position="36"/>
        <end position="149"/>
    </location>
</feature>
<dbReference type="InterPro" id="IPR023393">
    <property type="entry name" value="START-like_dom_sf"/>
</dbReference>
<reference evidence="3" key="2">
    <citation type="submission" date="2020-09" db="EMBL/GenBank/DDBJ databases">
        <authorList>
            <person name="Sun Q."/>
            <person name="Ohkuma M."/>
        </authorList>
    </citation>
    <scope>NUCLEOTIDE SEQUENCE</scope>
    <source>
        <strain evidence="3">JCM 3090</strain>
    </source>
</reference>
<comment type="similarity">
    <text evidence="1">Belongs to the AHA1 family.</text>
</comment>
<dbReference type="CDD" id="cd08899">
    <property type="entry name" value="SRPBCC_CalC_Aha1-like_6"/>
    <property type="match status" value="1"/>
</dbReference>
<evidence type="ECO:0000256" key="1">
    <source>
        <dbReference type="ARBA" id="ARBA00006817"/>
    </source>
</evidence>
<dbReference type="RefSeq" id="WP_189169592.1">
    <property type="nucleotide sequence ID" value="NZ_BMQB01000003.1"/>
</dbReference>
<evidence type="ECO:0000313" key="3">
    <source>
        <dbReference type="EMBL" id="GGJ88622.1"/>
    </source>
</evidence>
<keyword evidence="4" id="KW-1185">Reference proteome</keyword>